<keyword evidence="14" id="KW-1185">Reference proteome</keyword>
<dbReference type="Pfam" id="PF00271">
    <property type="entry name" value="Helicase_C"/>
    <property type="match status" value="1"/>
</dbReference>
<sequence>MVDQKLPIFFYRTLEIEKESGSLVDNAPMRLCKLLWLKFTRSNLAVLSQGTSCSSDAAPVRGFYSSFSYEDELQSIDVPDMNTQLLPFQKEGVGWMMQREINHVGGIMADHLGMGKTVQMIGLCLVSHEINKELFSKEIRHRRMLAEGSRLLTVLRQLQRISVIANCSRINRPADDLSSLISSTTDLLKTKEGDYKRVRGEIDKWLMFAGKFHPSYQKRATDFLDDTEMKDFCLINSKELRTLVVVPAALMLQWKSEIESKVKASRKVTVYLYHGESKLISSTELETFDFVITTYDTLTHSAAPAFIPGDDPRTFAFSRKEAGPLFHIQWKRIILDEAHMIRHARTQRWRAVQELQGLHRWAVTATPLHNSIDDLQNLLHFVGLPRLPVLPGGNTEELLADPLLQRSIARSLQPAFLRRGPVMMRNGVREVLVKLPPKTEVVVKQPFSVRESHIYNSILARSKSALATSEHKEGAFHIFAMMTRLRQACCHSWISQGRAVQISVCGICRSEASSPVATKCGHTFCHECLLLRFRDAVDGDNIAARIECPTCLYTITFSSVFRKTTPSSSQRIAQYKKNEFELSTKLRMVLRSIHDMQKNHPTDKMIIFSQFTSFMDVISVALDRYNIACLRIDGTMSLSNRNAVIRQFQTSEHIKIVLASKTATGVGLNLTAANHVVVVDPWWNPAIEEQAVHRCYRIGQKKPVYVTRFIIADTIEQYCYEICQRKKEFGDAVLRAATAGSSGAQVAASRLQELMARLKYVGDGKEVDAATQLSDETRDDEGVQQNSSAAADESTHKPVFGSPQDEDDESEITVV</sequence>
<keyword evidence="6" id="KW-0862">Zinc</keyword>
<evidence type="ECO:0000259" key="12">
    <source>
        <dbReference type="PROSITE" id="PS51194"/>
    </source>
</evidence>
<dbReference type="Gene3D" id="3.40.50.10810">
    <property type="entry name" value="Tandem AAA-ATPase domain"/>
    <property type="match status" value="2"/>
</dbReference>
<protein>
    <recommendedName>
        <fullName evidence="15">DNA repair protein</fullName>
    </recommendedName>
</protein>
<evidence type="ECO:0000256" key="5">
    <source>
        <dbReference type="ARBA" id="ARBA00022806"/>
    </source>
</evidence>
<dbReference type="Gene3D" id="3.30.40.10">
    <property type="entry name" value="Zinc/RING finger domain, C3HC4 (zinc finger)"/>
    <property type="match status" value="1"/>
</dbReference>
<dbReference type="CDD" id="cd18793">
    <property type="entry name" value="SF2_C_SNF"/>
    <property type="match status" value="1"/>
</dbReference>
<dbReference type="PROSITE" id="PS50089">
    <property type="entry name" value="ZF_RING_2"/>
    <property type="match status" value="1"/>
</dbReference>
<feature type="domain" description="RING-type" evidence="10">
    <location>
        <begin position="505"/>
        <end position="551"/>
    </location>
</feature>
<dbReference type="PROSITE" id="PS51194">
    <property type="entry name" value="HELICASE_CTER"/>
    <property type="match status" value="1"/>
</dbReference>
<proteinExistence type="predicted"/>
<dbReference type="SMART" id="SM00487">
    <property type="entry name" value="DEXDc"/>
    <property type="match status" value="1"/>
</dbReference>
<evidence type="ECO:0000256" key="7">
    <source>
        <dbReference type="ARBA" id="ARBA00022840"/>
    </source>
</evidence>
<evidence type="ECO:0000256" key="2">
    <source>
        <dbReference type="ARBA" id="ARBA00022741"/>
    </source>
</evidence>
<dbReference type="GO" id="GO:0006281">
    <property type="term" value="P:DNA repair"/>
    <property type="evidence" value="ECO:0007669"/>
    <property type="project" value="TreeGrafter"/>
</dbReference>
<dbReference type="GO" id="GO:0005524">
    <property type="term" value="F:ATP binding"/>
    <property type="evidence" value="ECO:0007669"/>
    <property type="project" value="UniProtKB-KW"/>
</dbReference>
<keyword evidence="5" id="KW-0347">Helicase</keyword>
<dbReference type="InterPro" id="IPR049730">
    <property type="entry name" value="SNF2/RAD54-like_C"/>
</dbReference>
<dbReference type="PROSITE" id="PS00518">
    <property type="entry name" value="ZF_RING_1"/>
    <property type="match status" value="1"/>
</dbReference>
<keyword evidence="2" id="KW-0547">Nucleotide-binding</keyword>
<evidence type="ECO:0000259" key="10">
    <source>
        <dbReference type="PROSITE" id="PS50089"/>
    </source>
</evidence>
<dbReference type="Gene3D" id="3.40.50.300">
    <property type="entry name" value="P-loop containing nucleotide triphosphate hydrolases"/>
    <property type="match status" value="1"/>
</dbReference>
<evidence type="ECO:0000256" key="4">
    <source>
        <dbReference type="ARBA" id="ARBA00022801"/>
    </source>
</evidence>
<dbReference type="PANTHER" id="PTHR45626:SF22">
    <property type="entry name" value="DNA REPAIR PROTEIN RAD5"/>
    <property type="match status" value="1"/>
</dbReference>
<dbReference type="PROSITE" id="PS51192">
    <property type="entry name" value="HELICASE_ATP_BIND_1"/>
    <property type="match status" value="1"/>
</dbReference>
<dbReference type="AlphaFoldDB" id="A0A836G3W7"/>
<evidence type="ECO:0000256" key="9">
    <source>
        <dbReference type="SAM" id="MobiDB-lite"/>
    </source>
</evidence>
<evidence type="ECO:0000256" key="3">
    <source>
        <dbReference type="ARBA" id="ARBA00022771"/>
    </source>
</evidence>
<keyword evidence="1" id="KW-0479">Metal-binding</keyword>
<dbReference type="CDD" id="cd18008">
    <property type="entry name" value="DEXDc_SHPRH-like"/>
    <property type="match status" value="1"/>
</dbReference>
<dbReference type="KEGG" id="loi:92359745"/>
<reference evidence="14" key="2">
    <citation type="journal article" date="2021" name="Sci. Data">
        <title>Chromosome-scale genome sequencing, assembly and annotation of six genomes from subfamily Leishmaniinae.</title>
        <authorList>
            <person name="Almutairi H."/>
            <person name="Urbaniak M.D."/>
            <person name="Bates M.D."/>
            <person name="Jariyapan N."/>
            <person name="Kwakye-Nuako G."/>
            <person name="Thomaz Soccol V."/>
            <person name="Al-Salem W.S."/>
            <person name="Dillon R.J."/>
            <person name="Bates P.A."/>
            <person name="Gatherer D."/>
        </authorList>
    </citation>
    <scope>NUCLEOTIDE SEQUENCE [LARGE SCALE GENOMIC DNA]</scope>
</reference>
<comment type="caution">
    <text evidence="13">The sequence shown here is derived from an EMBL/GenBank/DDBJ whole genome shotgun (WGS) entry which is preliminary data.</text>
</comment>
<dbReference type="InterPro" id="IPR017907">
    <property type="entry name" value="Znf_RING_CS"/>
</dbReference>
<feature type="domain" description="Helicase C-terminal" evidence="12">
    <location>
        <begin position="585"/>
        <end position="755"/>
    </location>
</feature>
<evidence type="ECO:0000259" key="11">
    <source>
        <dbReference type="PROSITE" id="PS51192"/>
    </source>
</evidence>
<dbReference type="RefSeq" id="XP_067061748.1">
    <property type="nucleotide sequence ID" value="XM_067205811.1"/>
</dbReference>
<dbReference type="SUPFAM" id="SSF57850">
    <property type="entry name" value="RING/U-box"/>
    <property type="match status" value="1"/>
</dbReference>
<dbReference type="InterPro" id="IPR027417">
    <property type="entry name" value="P-loop_NTPase"/>
</dbReference>
<reference evidence="14" key="1">
    <citation type="journal article" date="2021" name="Microbiol. Resour. Announc.">
        <title>LGAAP: Leishmaniinae Genome Assembly and Annotation Pipeline.</title>
        <authorList>
            <person name="Almutairi H."/>
            <person name="Urbaniak M.D."/>
            <person name="Bates M.D."/>
            <person name="Jariyapan N."/>
            <person name="Kwakye-Nuako G."/>
            <person name="Thomaz-Soccol V."/>
            <person name="Al-Salem W.S."/>
            <person name="Dillon R.J."/>
            <person name="Bates P.A."/>
            <person name="Gatherer D."/>
        </authorList>
    </citation>
    <scope>NUCLEOTIDE SEQUENCE [LARGE SCALE GENOMIC DNA]</scope>
</reference>
<organism evidence="13 14">
    <name type="scientific">Leishmania orientalis</name>
    <dbReference type="NCBI Taxonomy" id="2249476"/>
    <lineage>
        <taxon>Eukaryota</taxon>
        <taxon>Discoba</taxon>
        <taxon>Euglenozoa</taxon>
        <taxon>Kinetoplastea</taxon>
        <taxon>Metakinetoplastina</taxon>
        <taxon>Trypanosomatida</taxon>
        <taxon>Trypanosomatidae</taxon>
        <taxon>Leishmaniinae</taxon>
        <taxon>Leishmania</taxon>
    </lineage>
</organism>
<dbReference type="SMR" id="A0A836G3W7"/>
<dbReference type="InterPro" id="IPR001841">
    <property type="entry name" value="Znf_RING"/>
</dbReference>
<dbReference type="SMART" id="SM00490">
    <property type="entry name" value="HELICc"/>
    <property type="match status" value="1"/>
</dbReference>
<dbReference type="PANTHER" id="PTHR45626">
    <property type="entry name" value="TRANSCRIPTION TERMINATION FACTOR 2-RELATED"/>
    <property type="match status" value="1"/>
</dbReference>
<evidence type="ECO:0000256" key="1">
    <source>
        <dbReference type="ARBA" id="ARBA00022723"/>
    </source>
</evidence>
<dbReference type="InterPro" id="IPR027370">
    <property type="entry name" value="Znf-RING_euk"/>
</dbReference>
<keyword evidence="7" id="KW-0067">ATP-binding</keyword>
<evidence type="ECO:0000256" key="8">
    <source>
        <dbReference type="PROSITE-ProRule" id="PRU00175"/>
    </source>
</evidence>
<dbReference type="GO" id="GO:0005634">
    <property type="term" value="C:nucleus"/>
    <property type="evidence" value="ECO:0007669"/>
    <property type="project" value="TreeGrafter"/>
</dbReference>
<dbReference type="GO" id="GO:0004386">
    <property type="term" value="F:helicase activity"/>
    <property type="evidence" value="ECO:0007669"/>
    <property type="project" value="UniProtKB-KW"/>
</dbReference>
<dbReference type="Proteomes" id="UP000674143">
    <property type="component" value="Unassembled WGS sequence"/>
</dbReference>
<dbReference type="InterPro" id="IPR050628">
    <property type="entry name" value="SNF2_RAD54_helicase_TF"/>
</dbReference>
<feature type="domain" description="Helicase ATP-binding" evidence="11">
    <location>
        <begin position="243"/>
        <end position="385"/>
    </location>
</feature>
<keyword evidence="3 8" id="KW-0863">Zinc-finger</keyword>
<gene>
    <name evidence="13" type="ORF">LSCM4_03815</name>
</gene>
<dbReference type="SUPFAM" id="SSF52540">
    <property type="entry name" value="P-loop containing nucleoside triphosphate hydrolases"/>
    <property type="match status" value="2"/>
</dbReference>
<feature type="compositionally biased region" description="Acidic residues" evidence="9">
    <location>
        <begin position="804"/>
        <end position="815"/>
    </location>
</feature>
<dbReference type="GO" id="GO:0008094">
    <property type="term" value="F:ATP-dependent activity, acting on DNA"/>
    <property type="evidence" value="ECO:0007669"/>
    <property type="project" value="TreeGrafter"/>
</dbReference>
<dbReference type="GeneID" id="92359745"/>
<dbReference type="InterPro" id="IPR000330">
    <property type="entry name" value="SNF2_N"/>
</dbReference>
<dbReference type="InterPro" id="IPR014001">
    <property type="entry name" value="Helicase_ATP-bd"/>
</dbReference>
<name>A0A836G3W7_9TRYP</name>
<dbReference type="GO" id="GO:0016787">
    <property type="term" value="F:hydrolase activity"/>
    <property type="evidence" value="ECO:0007669"/>
    <property type="project" value="UniProtKB-KW"/>
</dbReference>
<feature type="region of interest" description="Disordered" evidence="9">
    <location>
        <begin position="770"/>
        <end position="815"/>
    </location>
</feature>
<dbReference type="Pfam" id="PF13445">
    <property type="entry name" value="zf-RING_UBOX"/>
    <property type="match status" value="1"/>
</dbReference>
<dbReference type="InterPro" id="IPR013083">
    <property type="entry name" value="Znf_RING/FYVE/PHD"/>
</dbReference>
<evidence type="ECO:0008006" key="15">
    <source>
        <dbReference type="Google" id="ProtNLM"/>
    </source>
</evidence>
<dbReference type="SMART" id="SM00184">
    <property type="entry name" value="RING"/>
    <property type="match status" value="1"/>
</dbReference>
<dbReference type="EMBL" id="JAFHLR010000028">
    <property type="protein sequence ID" value="KAG5474642.1"/>
    <property type="molecule type" value="Genomic_DNA"/>
</dbReference>
<dbReference type="InterPro" id="IPR001650">
    <property type="entry name" value="Helicase_C-like"/>
</dbReference>
<evidence type="ECO:0000313" key="14">
    <source>
        <dbReference type="Proteomes" id="UP000674143"/>
    </source>
</evidence>
<dbReference type="InterPro" id="IPR038718">
    <property type="entry name" value="SNF2-like_sf"/>
</dbReference>
<evidence type="ECO:0000256" key="6">
    <source>
        <dbReference type="ARBA" id="ARBA00022833"/>
    </source>
</evidence>
<keyword evidence="4" id="KW-0378">Hydrolase</keyword>
<dbReference type="GO" id="GO:0008270">
    <property type="term" value="F:zinc ion binding"/>
    <property type="evidence" value="ECO:0007669"/>
    <property type="project" value="UniProtKB-KW"/>
</dbReference>
<accession>A0A836G3W7</accession>
<dbReference type="Pfam" id="PF00176">
    <property type="entry name" value="SNF2-rel_dom"/>
    <property type="match status" value="1"/>
</dbReference>
<evidence type="ECO:0000313" key="13">
    <source>
        <dbReference type="EMBL" id="KAG5474642.1"/>
    </source>
</evidence>